<keyword evidence="1" id="KW-0175">Coiled coil</keyword>
<evidence type="ECO:0000313" key="4">
    <source>
        <dbReference type="Proteomes" id="UP001596500"/>
    </source>
</evidence>
<name>A0ABW2RJJ2_9BACL</name>
<feature type="compositionally biased region" description="Polar residues" evidence="2">
    <location>
        <begin position="291"/>
        <end position="300"/>
    </location>
</feature>
<evidence type="ECO:0000256" key="1">
    <source>
        <dbReference type="SAM" id="Coils"/>
    </source>
</evidence>
<evidence type="ECO:0000256" key="2">
    <source>
        <dbReference type="SAM" id="MobiDB-lite"/>
    </source>
</evidence>
<accession>A0ABW2RJJ2</accession>
<dbReference type="Proteomes" id="UP001596500">
    <property type="component" value="Unassembled WGS sequence"/>
</dbReference>
<protein>
    <recommendedName>
        <fullName evidence="5">Band 7 domain-containing protein</fullName>
    </recommendedName>
</protein>
<reference evidence="4" key="1">
    <citation type="journal article" date="2019" name="Int. J. Syst. Evol. Microbiol.">
        <title>The Global Catalogue of Microorganisms (GCM) 10K type strain sequencing project: providing services to taxonomists for standard genome sequencing and annotation.</title>
        <authorList>
            <consortium name="The Broad Institute Genomics Platform"/>
            <consortium name="The Broad Institute Genome Sequencing Center for Infectious Disease"/>
            <person name="Wu L."/>
            <person name="Ma J."/>
        </authorList>
    </citation>
    <scope>NUCLEOTIDE SEQUENCE [LARGE SCALE GENOMIC DNA]</scope>
    <source>
        <strain evidence="4">CGMCC 1.12942</strain>
    </source>
</reference>
<feature type="region of interest" description="Disordered" evidence="2">
    <location>
        <begin position="291"/>
        <end position="330"/>
    </location>
</feature>
<sequence>MVIIKQVEPVKFSLFSKEPISSNTLAYVYKNTQGEYRLVQDGEQLTRAELRAKNYTLRFEVARQTFDYKHEREYQSKDPGKSFGVTLQMSVSVKDPVAVVQNEINDLQSYLDRNMPYWIQPLVAEYGVQDFKEVRTVIQQIDQRSEIRSNLESRGLTVNQVLAHVRLSEEDWEHYKKMEDLKKQYEYAKLEQEKKRELEKQQQEYALEDQELKKKIEAEEKAKLLEALQKHGLYGGIVEGASKQQLMGLLFKELDDLKSLQKEAVERILQSPNADIDDIMNTMKLVGMRDLTQQSEQPLQLEQAKEKPVDAEWDGLDELLEEEMEEERDQ</sequence>
<comment type="caution">
    <text evidence="3">The sequence shown here is derived from an EMBL/GenBank/DDBJ whole genome shotgun (WGS) entry which is preliminary data.</text>
</comment>
<proteinExistence type="predicted"/>
<keyword evidence="4" id="KW-1185">Reference proteome</keyword>
<feature type="compositionally biased region" description="Acidic residues" evidence="2">
    <location>
        <begin position="311"/>
        <end position="330"/>
    </location>
</feature>
<organism evidence="3 4">
    <name type="scientific">Laceyella putida</name>
    <dbReference type="NCBI Taxonomy" id="110101"/>
    <lineage>
        <taxon>Bacteria</taxon>
        <taxon>Bacillati</taxon>
        <taxon>Bacillota</taxon>
        <taxon>Bacilli</taxon>
        <taxon>Bacillales</taxon>
        <taxon>Thermoactinomycetaceae</taxon>
        <taxon>Laceyella</taxon>
    </lineage>
</organism>
<evidence type="ECO:0000313" key="3">
    <source>
        <dbReference type="EMBL" id="MFC7441178.1"/>
    </source>
</evidence>
<dbReference type="EMBL" id="JBHTBW010000020">
    <property type="protein sequence ID" value="MFC7441178.1"/>
    <property type="molecule type" value="Genomic_DNA"/>
</dbReference>
<dbReference type="RefSeq" id="WP_379864466.1">
    <property type="nucleotide sequence ID" value="NZ_JBHTBW010000020.1"/>
</dbReference>
<gene>
    <name evidence="3" type="ORF">ACFQNG_08415</name>
</gene>
<feature type="coiled-coil region" evidence="1">
    <location>
        <begin position="178"/>
        <end position="227"/>
    </location>
</feature>
<evidence type="ECO:0008006" key="5">
    <source>
        <dbReference type="Google" id="ProtNLM"/>
    </source>
</evidence>